<comment type="similarity">
    <text evidence="2">Belongs to the MscS (TC 1.A.23) family.</text>
</comment>
<organism evidence="12 13">
    <name type="scientific">Pseudomarimonas salicorniae</name>
    <dbReference type="NCBI Taxonomy" id="2933270"/>
    <lineage>
        <taxon>Bacteria</taxon>
        <taxon>Pseudomonadati</taxon>
        <taxon>Pseudomonadota</taxon>
        <taxon>Gammaproteobacteria</taxon>
        <taxon>Lysobacterales</taxon>
        <taxon>Lysobacteraceae</taxon>
        <taxon>Pseudomarimonas</taxon>
    </lineage>
</organism>
<dbReference type="Gene3D" id="2.30.30.60">
    <property type="match status" value="1"/>
</dbReference>
<dbReference type="PANTHER" id="PTHR30347:SF1">
    <property type="entry name" value="MECHANOSENSITIVE CHANNEL MSCK"/>
    <property type="match status" value="1"/>
</dbReference>
<feature type="domain" description="Mechanosensitive ion channel MscS C-terminal" evidence="10">
    <location>
        <begin position="212"/>
        <end position="299"/>
    </location>
</feature>
<feature type="compositionally biased region" description="Basic and acidic residues" evidence="7">
    <location>
        <begin position="369"/>
        <end position="380"/>
    </location>
</feature>
<feature type="domain" description="Mechanosensitive ion channel MscS" evidence="9">
    <location>
        <begin position="137"/>
        <end position="204"/>
    </location>
</feature>
<accession>A0ABT0GED7</accession>
<dbReference type="EMBL" id="JALNMH010000002">
    <property type="protein sequence ID" value="MCK7592913.1"/>
    <property type="molecule type" value="Genomic_DNA"/>
</dbReference>
<evidence type="ECO:0000256" key="5">
    <source>
        <dbReference type="ARBA" id="ARBA00022989"/>
    </source>
</evidence>
<dbReference type="InterPro" id="IPR006685">
    <property type="entry name" value="MscS_channel_2nd"/>
</dbReference>
<reference evidence="12" key="1">
    <citation type="submission" date="2022-04" db="EMBL/GenBank/DDBJ databases">
        <title>Lysobacter sp. CAU 1642 isolated from sea sand.</title>
        <authorList>
            <person name="Kim W."/>
        </authorList>
    </citation>
    <scope>NUCLEOTIDE SEQUENCE</scope>
    <source>
        <strain evidence="12">CAU 1642</strain>
    </source>
</reference>
<feature type="compositionally biased region" description="Acidic residues" evidence="7">
    <location>
        <begin position="358"/>
        <end position="368"/>
    </location>
</feature>
<protein>
    <submittedName>
        <fullName evidence="12">Mechanosensitive ion channel</fullName>
    </submittedName>
</protein>
<keyword evidence="4 8" id="KW-0812">Transmembrane</keyword>
<dbReference type="InterPro" id="IPR011066">
    <property type="entry name" value="MscS_channel_C_sf"/>
</dbReference>
<feature type="domain" description="Mechanosensitive ion channel transmembrane helices 2/3" evidence="11">
    <location>
        <begin position="95"/>
        <end position="135"/>
    </location>
</feature>
<evidence type="ECO:0000259" key="10">
    <source>
        <dbReference type="Pfam" id="PF21082"/>
    </source>
</evidence>
<feature type="compositionally biased region" description="Basic and acidic residues" evidence="7">
    <location>
        <begin position="318"/>
        <end position="327"/>
    </location>
</feature>
<dbReference type="InterPro" id="IPR023408">
    <property type="entry name" value="MscS_beta-dom_sf"/>
</dbReference>
<evidence type="ECO:0000313" key="12">
    <source>
        <dbReference type="EMBL" id="MCK7592913.1"/>
    </source>
</evidence>
<dbReference type="InterPro" id="IPR049142">
    <property type="entry name" value="MS_channel_1st"/>
</dbReference>
<evidence type="ECO:0000256" key="4">
    <source>
        <dbReference type="ARBA" id="ARBA00022692"/>
    </source>
</evidence>
<keyword evidence="6 8" id="KW-0472">Membrane</keyword>
<gene>
    <name evidence="12" type="ORF">M0G41_04425</name>
</gene>
<evidence type="ECO:0000259" key="9">
    <source>
        <dbReference type="Pfam" id="PF00924"/>
    </source>
</evidence>
<dbReference type="Gene3D" id="1.10.287.1260">
    <property type="match status" value="1"/>
</dbReference>
<dbReference type="InterPro" id="IPR052702">
    <property type="entry name" value="MscS-like_channel"/>
</dbReference>
<comment type="subcellular location">
    <subcellularLocation>
        <location evidence="1">Cell membrane</location>
        <topology evidence="1">Multi-pass membrane protein</topology>
    </subcellularLocation>
</comment>
<dbReference type="SUPFAM" id="SSF82861">
    <property type="entry name" value="Mechanosensitive channel protein MscS (YggB), transmembrane region"/>
    <property type="match status" value="1"/>
</dbReference>
<keyword evidence="13" id="KW-1185">Reference proteome</keyword>
<dbReference type="Gene3D" id="3.30.70.100">
    <property type="match status" value="1"/>
</dbReference>
<dbReference type="PANTHER" id="PTHR30347">
    <property type="entry name" value="POTASSIUM CHANNEL RELATED"/>
    <property type="match status" value="1"/>
</dbReference>
<dbReference type="SUPFAM" id="SSF82689">
    <property type="entry name" value="Mechanosensitive channel protein MscS (YggB), C-terminal domain"/>
    <property type="match status" value="1"/>
</dbReference>
<evidence type="ECO:0000256" key="8">
    <source>
        <dbReference type="SAM" id="Phobius"/>
    </source>
</evidence>
<dbReference type="InterPro" id="IPR010920">
    <property type="entry name" value="LSM_dom_sf"/>
</dbReference>
<dbReference type="InterPro" id="IPR049278">
    <property type="entry name" value="MS_channel_C"/>
</dbReference>
<dbReference type="InterPro" id="IPR011014">
    <property type="entry name" value="MscS_channel_TM-2"/>
</dbReference>
<dbReference type="SUPFAM" id="SSF50182">
    <property type="entry name" value="Sm-like ribonucleoproteins"/>
    <property type="match status" value="1"/>
</dbReference>
<feature type="region of interest" description="Disordered" evidence="7">
    <location>
        <begin position="318"/>
        <end position="380"/>
    </location>
</feature>
<dbReference type="Pfam" id="PF00924">
    <property type="entry name" value="MS_channel_2nd"/>
    <property type="match status" value="1"/>
</dbReference>
<evidence type="ECO:0000256" key="3">
    <source>
        <dbReference type="ARBA" id="ARBA00022475"/>
    </source>
</evidence>
<evidence type="ECO:0000256" key="7">
    <source>
        <dbReference type="SAM" id="MobiDB-lite"/>
    </source>
</evidence>
<feature type="transmembrane region" description="Helical" evidence="8">
    <location>
        <begin position="119"/>
        <end position="149"/>
    </location>
</feature>
<keyword evidence="5 8" id="KW-1133">Transmembrane helix</keyword>
<name>A0ABT0GED7_9GAMM</name>
<sequence>MAGTAPAPAAGAPARQAEAAPAASEGLGDHVSWAWDLPLMQLGEVALTPGKLTLAALALLVAFLVSAILRRGLSRVESRSTDVNRRAALYAVGRIVHYTALIIGAILALELIGVPASRFAVFAGAIGVGLGFGLQAIFNNFVSGLILLFDRSLKVGDFVELESGVHGEVRDIQIRATRIVTNDNLDILVPNAEFVSGRVVNWTHRDVSRRLKVPFGVAYGSDKERVKKAALEAAAEVPFTLEQDGRRGPQVWLAGFGESSLDFELVVWLTAEATKRPGAVRAAYNWALESALARHGLEIPFPQRDLHVRSWLGRTDRPDAAANKEADTPSLPAELREELSRNDALVDAEGVSAKAAEEEREAAEEEQVPPERRPKDKESR</sequence>
<feature type="transmembrane region" description="Helical" evidence="8">
    <location>
        <begin position="89"/>
        <end position="113"/>
    </location>
</feature>
<dbReference type="Pfam" id="PF21082">
    <property type="entry name" value="MS_channel_3rd"/>
    <property type="match status" value="1"/>
</dbReference>
<evidence type="ECO:0000256" key="2">
    <source>
        <dbReference type="ARBA" id="ARBA00008017"/>
    </source>
</evidence>
<keyword evidence="3" id="KW-1003">Cell membrane</keyword>
<dbReference type="Proteomes" id="UP001431449">
    <property type="component" value="Unassembled WGS sequence"/>
</dbReference>
<evidence type="ECO:0000259" key="11">
    <source>
        <dbReference type="Pfam" id="PF21088"/>
    </source>
</evidence>
<feature type="transmembrane region" description="Helical" evidence="8">
    <location>
        <begin position="52"/>
        <end position="69"/>
    </location>
</feature>
<evidence type="ECO:0000256" key="1">
    <source>
        <dbReference type="ARBA" id="ARBA00004651"/>
    </source>
</evidence>
<evidence type="ECO:0000256" key="6">
    <source>
        <dbReference type="ARBA" id="ARBA00023136"/>
    </source>
</evidence>
<proteinExistence type="inferred from homology"/>
<dbReference type="Pfam" id="PF21088">
    <property type="entry name" value="MS_channel_1st"/>
    <property type="match status" value="1"/>
</dbReference>
<dbReference type="RefSeq" id="WP_248205562.1">
    <property type="nucleotide sequence ID" value="NZ_JALNMH010000002.1"/>
</dbReference>
<evidence type="ECO:0000313" key="13">
    <source>
        <dbReference type="Proteomes" id="UP001431449"/>
    </source>
</evidence>
<comment type="caution">
    <text evidence="12">The sequence shown here is derived from an EMBL/GenBank/DDBJ whole genome shotgun (WGS) entry which is preliminary data.</text>
</comment>